<keyword evidence="11" id="KW-1185">Reference proteome</keyword>
<dbReference type="InterPro" id="IPR022003">
    <property type="entry name" value="RST"/>
</dbReference>
<feature type="domain" description="PARP catalytic" evidence="8">
    <location>
        <begin position="272"/>
        <end position="492"/>
    </location>
</feature>
<dbReference type="GO" id="GO:0003950">
    <property type="term" value="F:NAD+ poly-ADP-ribosyltransferase activity"/>
    <property type="evidence" value="ECO:0007669"/>
    <property type="project" value="InterPro"/>
</dbReference>
<dbReference type="PROSITE" id="PS51059">
    <property type="entry name" value="PARP_CATALYTIC"/>
    <property type="match status" value="1"/>
</dbReference>
<organism evidence="10 11">
    <name type="scientific">Adiantum capillus-veneris</name>
    <name type="common">Maidenhair fern</name>
    <dbReference type="NCBI Taxonomy" id="13818"/>
    <lineage>
        <taxon>Eukaryota</taxon>
        <taxon>Viridiplantae</taxon>
        <taxon>Streptophyta</taxon>
        <taxon>Embryophyta</taxon>
        <taxon>Tracheophyta</taxon>
        <taxon>Polypodiopsida</taxon>
        <taxon>Polypodiidae</taxon>
        <taxon>Polypodiales</taxon>
        <taxon>Pteridineae</taxon>
        <taxon>Pteridaceae</taxon>
        <taxon>Vittarioideae</taxon>
        <taxon>Adiantum</taxon>
    </lineage>
</organism>
<dbReference type="CDD" id="cd12438">
    <property type="entry name" value="RRM_CNOT4"/>
    <property type="match status" value="1"/>
</dbReference>
<dbReference type="InterPro" id="IPR044964">
    <property type="entry name" value="RCD1/SRO1-5"/>
</dbReference>
<dbReference type="PANTHER" id="PTHR32263:SF12">
    <property type="entry name" value="INACTIVE POLY [ADP-RIBOSE] POLYMERASE SRO4-RELATED"/>
    <property type="match status" value="1"/>
</dbReference>
<sequence>MTQKNSTEGLRPACRTPYVKEEIVSITAHSDRVNDVIPNPGTMTAKAAEGRKYLSNARVLQRNMVYIVGIPAALADEEMLEQKEYFGQYGKIVKILVLKDEGHSFQHSSAGCSVVVYVTYVKEEDALRCIQSVNGYVLGGSMLKACFGTTKDSNACLQQMEEGPREDKYPQEQTLIKCGRKRISEADWDNGRVESCGSGDNFSSNSSGSQHACSWVQNRKAGSESCKRCKFDAVKIKDEVSVFPETETSSVESTSGLTVGGEAFTHTESSVDMTSQDFAFLGDKIIKLGTEDHEFRMVQEKFYTGLGMLASFATIKGIFKDCHRSTSGQARLLAFRRQVEITRAARGDSNVRYAWHGTSKPGISVIVLHGFGQPRIPKNGAMYGVGVYLAPEDYSHVSAVYSDVDENGEQHMVLCRVIMGNMEQVEQGSEQFHPTSEDYDTGVDDICNPRRYVVWTTHMNTHILLEYIVSFKLAPPWNDIIATLRGKHLVGKSSSNGKGLQHVDQLAECKTPPKTSCATCIPLPESFAKQGEEPKNSSRAPRSPWMSFPMLFLVMKAKLSEAQMCELQQHYLQFKVGRMPREELIKVVRSIAGDRLLADSIRSMQAQERANKSGLAFNGNGAGERRDACHK</sequence>
<dbReference type="SMART" id="SM00360">
    <property type="entry name" value="RRM"/>
    <property type="match status" value="1"/>
</dbReference>
<evidence type="ECO:0000256" key="3">
    <source>
        <dbReference type="ARBA" id="ARBA00023016"/>
    </source>
</evidence>
<evidence type="ECO:0000259" key="8">
    <source>
        <dbReference type="PROSITE" id="PS51059"/>
    </source>
</evidence>
<dbReference type="GO" id="GO:0003723">
    <property type="term" value="F:RNA binding"/>
    <property type="evidence" value="ECO:0007669"/>
    <property type="project" value="UniProtKB-UniRule"/>
</dbReference>
<dbReference type="InterPro" id="IPR012677">
    <property type="entry name" value="Nucleotide-bd_a/b_plait_sf"/>
</dbReference>
<dbReference type="SUPFAM" id="SSF56399">
    <property type="entry name" value="ADP-ribosylation"/>
    <property type="match status" value="1"/>
</dbReference>
<evidence type="ECO:0000256" key="1">
    <source>
        <dbReference type="ARBA" id="ARBA00004123"/>
    </source>
</evidence>
<comment type="subcellular location">
    <subcellularLocation>
        <location evidence="1">Nucleus</location>
    </subcellularLocation>
</comment>
<dbReference type="InterPro" id="IPR012317">
    <property type="entry name" value="Poly(ADP-ribose)pol_cat_dom"/>
</dbReference>
<dbReference type="OrthoDB" id="6133115at2759"/>
<evidence type="ECO:0000256" key="4">
    <source>
        <dbReference type="ARBA" id="ARBA00023242"/>
    </source>
</evidence>
<dbReference type="EMBL" id="JABFUD020000005">
    <property type="protein sequence ID" value="KAI5079599.1"/>
    <property type="molecule type" value="Genomic_DNA"/>
</dbReference>
<keyword evidence="4" id="KW-0539">Nucleus</keyword>
<evidence type="ECO:0000259" key="7">
    <source>
        <dbReference type="PROSITE" id="PS50102"/>
    </source>
</evidence>
<dbReference type="Proteomes" id="UP000886520">
    <property type="component" value="Chromosome 5"/>
</dbReference>
<dbReference type="AlphaFoldDB" id="A0A9D4ZL90"/>
<dbReference type="InterPro" id="IPR000504">
    <property type="entry name" value="RRM_dom"/>
</dbReference>
<accession>A0A9D4ZL90</accession>
<evidence type="ECO:0008006" key="12">
    <source>
        <dbReference type="Google" id="ProtNLM"/>
    </source>
</evidence>
<dbReference type="SUPFAM" id="SSF54928">
    <property type="entry name" value="RNA-binding domain, RBD"/>
    <property type="match status" value="1"/>
</dbReference>
<feature type="domain" description="RRM" evidence="7">
    <location>
        <begin position="63"/>
        <end position="150"/>
    </location>
</feature>
<keyword evidence="5" id="KW-0694">RNA-binding</keyword>
<dbReference type="Gene3D" id="3.90.228.10">
    <property type="match status" value="1"/>
</dbReference>
<comment type="caution">
    <text evidence="10">The sequence shown here is derived from an EMBL/GenBank/DDBJ whole genome shotgun (WGS) entry which is preliminary data.</text>
</comment>
<dbReference type="SMART" id="SM00361">
    <property type="entry name" value="RRM_1"/>
    <property type="match status" value="1"/>
</dbReference>
<dbReference type="PANTHER" id="PTHR32263">
    <property type="entry name" value="INACTIVE POLY [ADP-RIBOSE] POLYMERASE SRO4-RELATED"/>
    <property type="match status" value="1"/>
</dbReference>
<dbReference type="Gene3D" id="3.30.70.330">
    <property type="match status" value="1"/>
</dbReference>
<name>A0A9D4ZL90_ADICA</name>
<dbReference type="InterPro" id="IPR035979">
    <property type="entry name" value="RBD_domain_sf"/>
</dbReference>
<dbReference type="InterPro" id="IPR034261">
    <property type="entry name" value="CNOT4_RRM"/>
</dbReference>
<dbReference type="PROSITE" id="PS50102">
    <property type="entry name" value="RRM"/>
    <property type="match status" value="1"/>
</dbReference>
<reference evidence="10 11" key="1">
    <citation type="submission" date="2021-01" db="EMBL/GenBank/DDBJ databases">
        <title>Adiantum capillus-veneris genome.</title>
        <authorList>
            <person name="Fang Y."/>
            <person name="Liao Q."/>
        </authorList>
    </citation>
    <scope>NUCLEOTIDE SEQUENCE [LARGE SCALE GENOMIC DNA]</scope>
    <source>
        <strain evidence="10">H3</strain>
        <tissue evidence="10">Leaf</tissue>
    </source>
</reference>
<dbReference type="PROSITE" id="PS51879">
    <property type="entry name" value="RST"/>
    <property type="match status" value="1"/>
</dbReference>
<dbReference type="Pfam" id="PF00076">
    <property type="entry name" value="RRM_1"/>
    <property type="match status" value="1"/>
</dbReference>
<feature type="region of interest" description="Disordered" evidence="6">
    <location>
        <begin position="609"/>
        <end position="631"/>
    </location>
</feature>
<evidence type="ECO:0000256" key="6">
    <source>
        <dbReference type="SAM" id="MobiDB-lite"/>
    </source>
</evidence>
<dbReference type="Pfam" id="PF00644">
    <property type="entry name" value="PARP"/>
    <property type="match status" value="1"/>
</dbReference>
<evidence type="ECO:0000256" key="2">
    <source>
        <dbReference type="ARBA" id="ARBA00022473"/>
    </source>
</evidence>
<evidence type="ECO:0000313" key="11">
    <source>
        <dbReference type="Proteomes" id="UP000886520"/>
    </source>
</evidence>
<dbReference type="InterPro" id="IPR003954">
    <property type="entry name" value="RRM_euk-type"/>
</dbReference>
<evidence type="ECO:0000259" key="9">
    <source>
        <dbReference type="PROSITE" id="PS51879"/>
    </source>
</evidence>
<keyword evidence="2" id="KW-0217">Developmental protein</keyword>
<proteinExistence type="predicted"/>
<evidence type="ECO:0000313" key="10">
    <source>
        <dbReference type="EMBL" id="KAI5079599.1"/>
    </source>
</evidence>
<dbReference type="GO" id="GO:0005634">
    <property type="term" value="C:nucleus"/>
    <property type="evidence" value="ECO:0007669"/>
    <property type="project" value="UniProtKB-SubCell"/>
</dbReference>
<feature type="domain" description="RST" evidence="9">
    <location>
        <begin position="539"/>
        <end position="610"/>
    </location>
</feature>
<protein>
    <recommendedName>
        <fullName evidence="12">Poly [ADP-ribose] polymerase</fullName>
    </recommendedName>
</protein>
<evidence type="ECO:0000256" key="5">
    <source>
        <dbReference type="PROSITE-ProRule" id="PRU00176"/>
    </source>
</evidence>
<keyword evidence="3" id="KW-0346">Stress response</keyword>
<dbReference type="Pfam" id="PF12174">
    <property type="entry name" value="RST"/>
    <property type="match status" value="1"/>
</dbReference>
<gene>
    <name evidence="10" type="ORF">GOP47_0005078</name>
</gene>